<evidence type="ECO:0000256" key="1">
    <source>
        <dbReference type="SAM" id="SignalP"/>
    </source>
</evidence>
<evidence type="ECO:0000313" key="3">
    <source>
        <dbReference type="Proteomes" id="UP000447873"/>
    </source>
</evidence>
<name>A0A8H3UJ02_VENIN</name>
<organism evidence="2 3">
    <name type="scientific">Venturia inaequalis</name>
    <name type="common">Apple scab fungus</name>
    <dbReference type="NCBI Taxonomy" id="5025"/>
    <lineage>
        <taxon>Eukaryota</taxon>
        <taxon>Fungi</taxon>
        <taxon>Dikarya</taxon>
        <taxon>Ascomycota</taxon>
        <taxon>Pezizomycotina</taxon>
        <taxon>Dothideomycetes</taxon>
        <taxon>Pleosporomycetidae</taxon>
        <taxon>Venturiales</taxon>
        <taxon>Venturiaceae</taxon>
        <taxon>Venturia</taxon>
    </lineage>
</organism>
<feature type="signal peptide" evidence="1">
    <location>
        <begin position="1"/>
        <end position="19"/>
    </location>
</feature>
<sequence length="102" mass="10658">MHFSLAVIFTTLLAISVNAQLEATASTLATALPPAAALKQIVVATNVVTSELTAVTYKAPVPNARQDNNGEGTSVLTVVTYKAPVPNVRQDKRGGGWEGYSC</sequence>
<accession>A0A8H3UJ02</accession>
<dbReference type="AlphaFoldDB" id="A0A8H3UJ02"/>
<comment type="caution">
    <text evidence="2">The sequence shown here is derived from an EMBL/GenBank/DDBJ whole genome shotgun (WGS) entry which is preliminary data.</text>
</comment>
<proteinExistence type="predicted"/>
<dbReference type="EMBL" id="WNWS01000315">
    <property type="protein sequence ID" value="KAE9970910.1"/>
    <property type="molecule type" value="Genomic_DNA"/>
</dbReference>
<dbReference type="Proteomes" id="UP000447873">
    <property type="component" value="Unassembled WGS sequence"/>
</dbReference>
<keyword evidence="1" id="KW-0732">Signal</keyword>
<reference evidence="2 3" key="1">
    <citation type="submission" date="2018-12" db="EMBL/GenBank/DDBJ databases">
        <title>Venturia inaequalis Genome Resource.</title>
        <authorList>
            <person name="Lichtner F.J."/>
        </authorList>
    </citation>
    <scope>NUCLEOTIDE SEQUENCE [LARGE SCALE GENOMIC DNA]</scope>
    <source>
        <strain evidence="2 3">120213</strain>
    </source>
</reference>
<evidence type="ECO:0000313" key="2">
    <source>
        <dbReference type="EMBL" id="KAE9970910.1"/>
    </source>
</evidence>
<gene>
    <name evidence="2" type="ORF">EG328_005977</name>
</gene>
<protein>
    <submittedName>
        <fullName evidence="2">Uncharacterized protein</fullName>
    </submittedName>
</protein>
<feature type="chain" id="PRO_5034899199" evidence="1">
    <location>
        <begin position="20"/>
        <end position="102"/>
    </location>
</feature>